<dbReference type="AlphaFoldDB" id="A0A1F4UF33"/>
<evidence type="ECO:0008006" key="3">
    <source>
        <dbReference type="Google" id="ProtNLM"/>
    </source>
</evidence>
<evidence type="ECO:0000313" key="1">
    <source>
        <dbReference type="EMBL" id="OGC43539.1"/>
    </source>
</evidence>
<dbReference type="InterPro" id="IPR052025">
    <property type="entry name" value="Xyloglucanase_GH74"/>
</dbReference>
<dbReference type="PANTHER" id="PTHR43739:SF5">
    <property type="entry name" value="EXO-ALPHA-SIALIDASE"/>
    <property type="match status" value="1"/>
</dbReference>
<dbReference type="EMBL" id="MEUM01000017">
    <property type="protein sequence ID" value="OGC43539.1"/>
    <property type="molecule type" value="Genomic_DNA"/>
</dbReference>
<sequence length="410" mass="44292">MRNICIVVLILTGLGFGAWESIGPYGGYVRSMAVSHTNDNIAYVASNNYPAIVAKTTDGGATWNNMGSLDYTYGYSMAIDPTNHNKVYVGGSHRLYYTTNGGTNWTLVTMSNRYIMGLVVDNSNPAIIYGSCYAYDGSRWRMACLKSTNSGSTWNTFFLHDSTGYGYCVALDPSNTNNVYVGGYVYANATYAPTAYKSTNGGASWTQMTTGVPTTGYYVYSMAVHPTNTNIVYMGTYTAGIYRSTDAGNSWTQVSTHYYNYGMTTSAADPNITYSGGYSDVYKTTDAGATWFSVSIGLAGYYYYALYASQQNASRVYAGNNRGVYKTINGGTSWLNSTNNLNMGPIAGFSTAPSQGSVLYTSFEEIGVFKSTNCGTNWALLPTPVACGNICQFAVDYTNPNILYGLEGSG</sequence>
<dbReference type="Gene3D" id="2.130.10.10">
    <property type="entry name" value="YVTN repeat-like/Quinoprotein amine dehydrogenase"/>
    <property type="match status" value="4"/>
</dbReference>
<dbReference type="SUPFAM" id="SSF110296">
    <property type="entry name" value="Oligoxyloglucan reducing end-specific cellobiohydrolase"/>
    <property type="match status" value="2"/>
</dbReference>
<accession>A0A1F4UF33</accession>
<evidence type="ECO:0000313" key="2">
    <source>
        <dbReference type="Proteomes" id="UP000177025"/>
    </source>
</evidence>
<comment type="caution">
    <text evidence="1">The sequence shown here is derived from an EMBL/GenBank/DDBJ whole genome shotgun (WGS) entry which is preliminary data.</text>
</comment>
<dbReference type="Proteomes" id="UP000177025">
    <property type="component" value="Unassembled WGS sequence"/>
</dbReference>
<dbReference type="InterPro" id="IPR015943">
    <property type="entry name" value="WD40/YVTN_repeat-like_dom_sf"/>
</dbReference>
<dbReference type="PANTHER" id="PTHR43739">
    <property type="entry name" value="XYLOGLUCANASE (EUROFUNG)"/>
    <property type="match status" value="1"/>
</dbReference>
<proteinExistence type="predicted"/>
<protein>
    <recommendedName>
        <fullName evidence="3">Sortilin N-terminal domain-containing protein</fullName>
    </recommendedName>
</protein>
<reference evidence="1 2" key="1">
    <citation type="journal article" date="2016" name="Nat. Commun.">
        <title>Thousands of microbial genomes shed light on interconnected biogeochemical processes in an aquifer system.</title>
        <authorList>
            <person name="Anantharaman K."/>
            <person name="Brown C.T."/>
            <person name="Hug L.A."/>
            <person name="Sharon I."/>
            <person name="Castelle C.J."/>
            <person name="Probst A.J."/>
            <person name="Thomas B.C."/>
            <person name="Singh A."/>
            <person name="Wilkins M.J."/>
            <person name="Karaoz U."/>
            <person name="Brodie E.L."/>
            <person name="Williams K.H."/>
            <person name="Hubbard S.S."/>
            <person name="Banfield J.F."/>
        </authorList>
    </citation>
    <scope>NUCLEOTIDE SEQUENCE [LARGE SCALE GENOMIC DNA]</scope>
</reference>
<gene>
    <name evidence="1" type="ORF">A2Y85_01930</name>
</gene>
<dbReference type="GO" id="GO:0010411">
    <property type="term" value="P:xyloglucan metabolic process"/>
    <property type="evidence" value="ECO:0007669"/>
    <property type="project" value="TreeGrafter"/>
</dbReference>
<organism evidence="1 2">
    <name type="scientific">candidate division WOR-3 bacterium RBG_13_43_14</name>
    <dbReference type="NCBI Taxonomy" id="1802590"/>
    <lineage>
        <taxon>Bacteria</taxon>
        <taxon>Bacteria division WOR-3</taxon>
    </lineage>
</organism>
<name>A0A1F4UF33_UNCW3</name>